<evidence type="ECO:0000256" key="2">
    <source>
        <dbReference type="ARBA" id="ARBA00004496"/>
    </source>
</evidence>
<gene>
    <name evidence="7" type="ORF">Slati_0337000</name>
</gene>
<protein>
    <recommendedName>
        <fullName evidence="6">Essential protein Yae1 N-terminal domain-containing protein</fullName>
    </recommendedName>
</protein>
<keyword evidence="3" id="KW-0963">Cytoplasm</keyword>
<name>A0AAW2YFM2_9LAMI</name>
<dbReference type="Pfam" id="PF09811">
    <property type="entry name" value="Yae1_N"/>
    <property type="match status" value="1"/>
</dbReference>
<comment type="subcellular location">
    <subcellularLocation>
        <location evidence="2">Cytoplasm</location>
    </subcellularLocation>
    <subcellularLocation>
        <location evidence="1">Nucleus</location>
    </subcellularLocation>
</comment>
<dbReference type="InterPro" id="IPR019191">
    <property type="entry name" value="Essential_protein_Yae1_N"/>
</dbReference>
<sequence>MKGSIANELYSEVLQSSSVKLVGGSTAVEANDNSYENDPGDLWYDDGSSCEDFVEKLNKASDMDREWQRRRDQFHTLGYRDGLIAGKEAAAQEGFNIGFKDSVFIGYSWGRVRGLTSAMDCLPSGLKEKLVEREEARNKFKCLHESVQSLSTTDALKLFYEDQKRKSANQKEGAEPSSTTTELDHQNPDVSILKTYCEQLHSLLSEAPLVEGTFKTN</sequence>
<evidence type="ECO:0000256" key="5">
    <source>
        <dbReference type="SAM" id="MobiDB-lite"/>
    </source>
</evidence>
<dbReference type="GO" id="GO:0005737">
    <property type="term" value="C:cytoplasm"/>
    <property type="evidence" value="ECO:0007669"/>
    <property type="project" value="UniProtKB-SubCell"/>
</dbReference>
<dbReference type="AlphaFoldDB" id="A0AAW2YFM2"/>
<proteinExistence type="predicted"/>
<keyword evidence="4" id="KW-0539">Nucleus</keyword>
<evidence type="ECO:0000256" key="1">
    <source>
        <dbReference type="ARBA" id="ARBA00004123"/>
    </source>
</evidence>
<feature type="domain" description="Essential protein Yae1 N-terminal" evidence="6">
    <location>
        <begin position="78"/>
        <end position="115"/>
    </location>
</feature>
<evidence type="ECO:0000256" key="4">
    <source>
        <dbReference type="ARBA" id="ARBA00023242"/>
    </source>
</evidence>
<evidence type="ECO:0000256" key="3">
    <source>
        <dbReference type="ARBA" id="ARBA00022490"/>
    </source>
</evidence>
<evidence type="ECO:0000313" key="7">
    <source>
        <dbReference type="EMBL" id="KAL0464494.1"/>
    </source>
</evidence>
<dbReference type="PANTHER" id="PTHR18829">
    <property type="entry name" value="PROTEIN YAE1 HOMOLOG"/>
    <property type="match status" value="1"/>
</dbReference>
<dbReference type="InterPro" id="IPR038881">
    <property type="entry name" value="Yae1-like"/>
</dbReference>
<dbReference type="EMBL" id="JACGWN010000001">
    <property type="protein sequence ID" value="KAL0464494.1"/>
    <property type="molecule type" value="Genomic_DNA"/>
</dbReference>
<evidence type="ECO:0000259" key="6">
    <source>
        <dbReference type="Pfam" id="PF09811"/>
    </source>
</evidence>
<organism evidence="7">
    <name type="scientific">Sesamum latifolium</name>
    <dbReference type="NCBI Taxonomy" id="2727402"/>
    <lineage>
        <taxon>Eukaryota</taxon>
        <taxon>Viridiplantae</taxon>
        <taxon>Streptophyta</taxon>
        <taxon>Embryophyta</taxon>
        <taxon>Tracheophyta</taxon>
        <taxon>Spermatophyta</taxon>
        <taxon>Magnoliopsida</taxon>
        <taxon>eudicotyledons</taxon>
        <taxon>Gunneridae</taxon>
        <taxon>Pentapetalae</taxon>
        <taxon>asterids</taxon>
        <taxon>lamiids</taxon>
        <taxon>Lamiales</taxon>
        <taxon>Pedaliaceae</taxon>
        <taxon>Sesamum</taxon>
    </lineage>
</organism>
<dbReference type="PANTHER" id="PTHR18829:SF0">
    <property type="entry name" value="PROTEIN YAE1 HOMOLOG"/>
    <property type="match status" value="1"/>
</dbReference>
<reference evidence="7" key="2">
    <citation type="journal article" date="2024" name="Plant">
        <title>Genomic evolution and insights into agronomic trait innovations of Sesamum species.</title>
        <authorList>
            <person name="Miao H."/>
            <person name="Wang L."/>
            <person name="Qu L."/>
            <person name="Liu H."/>
            <person name="Sun Y."/>
            <person name="Le M."/>
            <person name="Wang Q."/>
            <person name="Wei S."/>
            <person name="Zheng Y."/>
            <person name="Lin W."/>
            <person name="Duan Y."/>
            <person name="Cao H."/>
            <person name="Xiong S."/>
            <person name="Wang X."/>
            <person name="Wei L."/>
            <person name="Li C."/>
            <person name="Ma Q."/>
            <person name="Ju M."/>
            <person name="Zhao R."/>
            <person name="Li G."/>
            <person name="Mu C."/>
            <person name="Tian Q."/>
            <person name="Mei H."/>
            <person name="Zhang T."/>
            <person name="Gao T."/>
            <person name="Zhang H."/>
        </authorList>
    </citation>
    <scope>NUCLEOTIDE SEQUENCE</scope>
    <source>
        <strain evidence="7">KEN1</strain>
    </source>
</reference>
<comment type="caution">
    <text evidence="7">The sequence shown here is derived from an EMBL/GenBank/DDBJ whole genome shotgun (WGS) entry which is preliminary data.</text>
</comment>
<accession>A0AAW2YFM2</accession>
<reference evidence="7" key="1">
    <citation type="submission" date="2020-06" db="EMBL/GenBank/DDBJ databases">
        <authorList>
            <person name="Li T."/>
            <person name="Hu X."/>
            <person name="Zhang T."/>
            <person name="Song X."/>
            <person name="Zhang H."/>
            <person name="Dai N."/>
            <person name="Sheng W."/>
            <person name="Hou X."/>
            <person name="Wei L."/>
        </authorList>
    </citation>
    <scope>NUCLEOTIDE SEQUENCE</scope>
    <source>
        <strain evidence="7">KEN1</strain>
        <tissue evidence="7">Leaf</tissue>
    </source>
</reference>
<dbReference type="GO" id="GO:0005634">
    <property type="term" value="C:nucleus"/>
    <property type="evidence" value="ECO:0007669"/>
    <property type="project" value="UniProtKB-SubCell"/>
</dbReference>
<feature type="region of interest" description="Disordered" evidence="5">
    <location>
        <begin position="166"/>
        <end position="185"/>
    </location>
</feature>